<feature type="signal peptide" evidence="1">
    <location>
        <begin position="1"/>
        <end position="25"/>
    </location>
</feature>
<dbReference type="AlphaFoldDB" id="A0AAX1EZW2"/>
<evidence type="ECO:0000256" key="1">
    <source>
        <dbReference type="SAM" id="SignalP"/>
    </source>
</evidence>
<dbReference type="GeneID" id="66285172"/>
<dbReference type="RefSeq" id="WP_139868083.1">
    <property type="nucleotide sequence ID" value="NZ_CP040949.1"/>
</dbReference>
<sequence length="496" mass="53216">MNFNKKLAVAVSGAVLLMAGQVALADSATDIVDALVMKGVLTEEEGRLITKGHTSKTNVTPILKEKDNNFTIESPNGNNSISLTGRIHFDARAYEDNFGSDVAAGTTVTSSPSATAADTFDIRRARLGVKYKFAKNYSGEIVFNTVGAVNVLDVAFMDVSWFEKAKFRIGQFKMPYSLEQLTSSNNIDFVERSFVDSYIPAKEIGAQVFGEPTKGMTYALAVSNGLPAANAVGSEADNRQDGKDVIGRLSFNAAEAAGNKEDVYHAGVAFAYGDSPIGTGLGGNRSTEARGASFYTTPVLSQNGTNSKTIERLRYGVEGAIASGPFKIQGQYSITSQDFSFGGTSLPVSNYDLDIKTYYVQALWTLTGEKWADRYKAGAFGALKPKVDFDSDKFTGGAWEIGARYSKFDASDFNISALSANNDSTTAVAYGISTKAAGYAEADAYTVGVKFVANPNFRVMADYVYTDFKNMISAVSINGKAIDSENALLVRTQIMF</sequence>
<dbReference type="EMBL" id="CP040953">
    <property type="protein sequence ID" value="QDC41343.1"/>
    <property type="molecule type" value="Genomic_DNA"/>
</dbReference>
<dbReference type="SMR" id="A0AAX1EZW2"/>
<name>A0AAX1EZW2_9PROT</name>
<evidence type="ECO:0000313" key="2">
    <source>
        <dbReference type="EMBL" id="QDC41343.1"/>
    </source>
</evidence>
<dbReference type="Pfam" id="PF07396">
    <property type="entry name" value="Porin_O_P"/>
    <property type="match status" value="1"/>
</dbReference>
<evidence type="ECO:0008006" key="4">
    <source>
        <dbReference type="Google" id="ProtNLM"/>
    </source>
</evidence>
<evidence type="ECO:0000313" key="3">
    <source>
        <dbReference type="Proteomes" id="UP000314901"/>
    </source>
</evidence>
<dbReference type="Proteomes" id="UP000314901">
    <property type="component" value="Chromosome"/>
</dbReference>
<reference evidence="2 3" key="1">
    <citation type="journal article" date="2019" name="ISME J.">
        <title>Evolution in action: habitat transition from sediment to the pelagial leads to genome streamlining in Methylophilaceae.</title>
        <authorList>
            <person name="Salcher M."/>
            <person name="Schaefle D."/>
            <person name="Kaspar M."/>
            <person name="Neuenschwander S.M."/>
            <person name="Ghai R."/>
        </authorList>
    </citation>
    <scope>NUCLEOTIDE SEQUENCE [LARGE SCALE GENOMIC DNA]</scope>
    <source>
        <strain evidence="2 3">MMS-RVI-51</strain>
    </source>
</reference>
<protein>
    <recommendedName>
        <fullName evidence="4">Porin</fullName>
    </recommendedName>
</protein>
<feature type="chain" id="PRO_5043892158" description="Porin" evidence="1">
    <location>
        <begin position="26"/>
        <end position="496"/>
    </location>
</feature>
<dbReference type="SUPFAM" id="SSF56935">
    <property type="entry name" value="Porins"/>
    <property type="match status" value="1"/>
</dbReference>
<gene>
    <name evidence="2" type="ORF">FIT94_04650</name>
</gene>
<organism evidence="2 3">
    <name type="scientific">Candidatus Methylopumilus universalis</name>
    <dbReference type="NCBI Taxonomy" id="2588536"/>
    <lineage>
        <taxon>Bacteria</taxon>
        <taxon>Pseudomonadati</taxon>
        <taxon>Pseudomonadota</taxon>
        <taxon>Betaproteobacteria</taxon>
        <taxon>Nitrosomonadales</taxon>
        <taxon>Methylophilaceae</taxon>
        <taxon>Candidatus Methylopumilus</taxon>
    </lineage>
</organism>
<dbReference type="InterPro" id="IPR023614">
    <property type="entry name" value="Porin_dom_sf"/>
</dbReference>
<proteinExistence type="predicted"/>
<keyword evidence="1" id="KW-0732">Signal</keyword>
<accession>A0AAX1EZW2</accession>
<dbReference type="KEGG" id="muv:FIT94_04650"/>
<dbReference type="InterPro" id="IPR010870">
    <property type="entry name" value="Porin_O/P"/>
</dbReference>
<dbReference type="Gene3D" id="2.40.160.10">
    <property type="entry name" value="Porin"/>
    <property type="match status" value="1"/>
</dbReference>